<dbReference type="SUPFAM" id="SSF56349">
    <property type="entry name" value="DNA breaking-rejoining enzymes"/>
    <property type="match status" value="1"/>
</dbReference>
<evidence type="ECO:0000256" key="1">
    <source>
        <dbReference type="ARBA" id="ARBA00008857"/>
    </source>
</evidence>
<dbReference type="PANTHER" id="PTHR30629:SF2">
    <property type="entry name" value="PROPHAGE INTEGRASE INTS-RELATED"/>
    <property type="match status" value="1"/>
</dbReference>
<dbReference type="GO" id="GO:0016740">
    <property type="term" value="F:transferase activity"/>
    <property type="evidence" value="ECO:0007669"/>
    <property type="project" value="UniProtKB-KW"/>
</dbReference>
<dbReference type="GO" id="GO:0046718">
    <property type="term" value="P:symbiont entry into host cell"/>
    <property type="evidence" value="ECO:0007669"/>
    <property type="project" value="UniProtKB-KW"/>
</dbReference>
<evidence type="ECO:0000256" key="8">
    <source>
        <dbReference type="ARBA" id="ARBA00023296"/>
    </source>
</evidence>
<dbReference type="InterPro" id="IPR002104">
    <property type="entry name" value="Integrase_catalytic"/>
</dbReference>
<dbReference type="Pfam" id="PF00589">
    <property type="entry name" value="Phage_integrase"/>
    <property type="match status" value="1"/>
</dbReference>
<evidence type="ECO:0000256" key="6">
    <source>
        <dbReference type="ARBA" id="ARBA00023172"/>
    </source>
</evidence>
<proteinExistence type="inferred from homology"/>
<comment type="similarity">
    <text evidence="1">Belongs to the 'phage' integrase family.</text>
</comment>
<dbReference type="GO" id="GO:0015074">
    <property type="term" value="P:DNA integration"/>
    <property type="evidence" value="ECO:0007669"/>
    <property type="project" value="UniProtKB-KW"/>
</dbReference>
<feature type="domain" description="Tyr recombinase" evidence="10">
    <location>
        <begin position="166"/>
        <end position="334"/>
    </location>
</feature>
<accession>A0A8S5MB22</accession>
<dbReference type="Gene3D" id="1.10.150.130">
    <property type="match status" value="1"/>
</dbReference>
<evidence type="ECO:0000256" key="7">
    <source>
        <dbReference type="ARBA" id="ARBA00023195"/>
    </source>
</evidence>
<dbReference type="InterPro" id="IPR011010">
    <property type="entry name" value="DNA_brk_join_enz"/>
</dbReference>
<reference evidence="11" key="1">
    <citation type="journal article" date="2021" name="Proc. Natl. Acad. Sci. U.S.A.">
        <title>A Catalog of Tens of Thousands of Viruses from Human Metagenomes Reveals Hidden Associations with Chronic Diseases.</title>
        <authorList>
            <person name="Tisza M.J."/>
            <person name="Buck C.B."/>
        </authorList>
    </citation>
    <scope>NUCLEOTIDE SEQUENCE</scope>
    <source>
        <strain evidence="11">CtsDY37</strain>
    </source>
</reference>
<dbReference type="GO" id="GO:0006310">
    <property type="term" value="P:DNA recombination"/>
    <property type="evidence" value="ECO:0007669"/>
    <property type="project" value="UniProtKB-KW"/>
</dbReference>
<evidence type="ECO:0000313" key="11">
    <source>
        <dbReference type="EMBL" id="DAD79123.1"/>
    </source>
</evidence>
<keyword evidence="3" id="KW-0808">Transferase</keyword>
<dbReference type="Gene3D" id="1.10.443.10">
    <property type="entry name" value="Intergrase catalytic core"/>
    <property type="match status" value="1"/>
</dbReference>
<keyword evidence="5" id="KW-0238">DNA-binding</keyword>
<comment type="function">
    <text evidence="9">Integrase is necessary for integration of the phage into the host genome by site-specific recombination. In conjunction with excisionase, integrase is also necessary for excision of the prophage from the host genome.</text>
</comment>
<evidence type="ECO:0000256" key="5">
    <source>
        <dbReference type="ARBA" id="ARBA00023125"/>
    </source>
</evidence>
<evidence type="ECO:0000256" key="2">
    <source>
        <dbReference type="ARBA" id="ARBA00016082"/>
    </source>
</evidence>
<dbReference type="InterPro" id="IPR013762">
    <property type="entry name" value="Integrase-like_cat_sf"/>
</dbReference>
<keyword evidence="6" id="KW-0233">DNA recombination</keyword>
<evidence type="ECO:0000256" key="3">
    <source>
        <dbReference type="ARBA" id="ARBA00022679"/>
    </source>
</evidence>
<dbReference type="PROSITE" id="PS51898">
    <property type="entry name" value="TYR_RECOMBINASE"/>
    <property type="match status" value="1"/>
</dbReference>
<evidence type="ECO:0000256" key="4">
    <source>
        <dbReference type="ARBA" id="ARBA00022908"/>
    </source>
</evidence>
<protein>
    <recommendedName>
        <fullName evidence="2">Integrase</fullName>
    </recommendedName>
</protein>
<organism evidence="11">
    <name type="scientific">Siphoviridae sp. ctsDY37</name>
    <dbReference type="NCBI Taxonomy" id="2826483"/>
    <lineage>
        <taxon>Viruses</taxon>
        <taxon>Duplodnaviria</taxon>
        <taxon>Heunggongvirae</taxon>
        <taxon>Uroviricota</taxon>
        <taxon>Caudoviricetes</taxon>
    </lineage>
</organism>
<name>A0A8S5MB22_9CAUD</name>
<dbReference type="GO" id="GO:0044826">
    <property type="term" value="P:viral genome integration into host DNA"/>
    <property type="evidence" value="ECO:0007669"/>
    <property type="project" value="UniProtKB-KW"/>
</dbReference>
<keyword evidence="8" id="KW-1160">Virus entry into host cell</keyword>
<dbReference type="GO" id="GO:0003677">
    <property type="term" value="F:DNA binding"/>
    <property type="evidence" value="ECO:0007669"/>
    <property type="project" value="UniProtKB-KW"/>
</dbReference>
<dbReference type="EMBL" id="BK014859">
    <property type="protein sequence ID" value="DAD79123.1"/>
    <property type="molecule type" value="Genomic_DNA"/>
</dbReference>
<evidence type="ECO:0000259" key="10">
    <source>
        <dbReference type="PROSITE" id="PS51898"/>
    </source>
</evidence>
<dbReference type="InterPro" id="IPR050808">
    <property type="entry name" value="Phage_Integrase"/>
</dbReference>
<dbReference type="InterPro" id="IPR010998">
    <property type="entry name" value="Integrase_recombinase_N"/>
</dbReference>
<sequence>MKNPNGYGTVVKLSGNRRKPFAVRKTVGFNEKGHPIYLPIGYAETREEGMEMLAMYNHEPWNIDRDKVTLKMLYEKWKEVKSSTVNEGTRRSLKSAYKHCDKYYDTVYRKLRSFDMQDCIDNCGCQYSTQWAIKNLFGHLDRFAFEIDIIDKMYSQITTAPPVPDTKKEPFTDDEIKIAYENKDDEWVETLLLYLFTGFRLNELLSMELTKIDLDEGFFNGGSKSKSGKDRYVPIHSYIRYIVEKRVENNRKYLIEWEGKKLSKSQYYIFWNEMMTKLDMKHTPHECRHTFRTKLDSAGANKKCIDLMMGHKSKDVGERTYTHKTLEELKDAIELIKFDFWVELITN</sequence>
<keyword evidence="7" id="KW-1179">Viral genome integration</keyword>
<keyword evidence="4" id="KW-0229">DNA integration</keyword>
<dbReference type="GO" id="GO:0075713">
    <property type="term" value="P:establishment of integrated proviral latency"/>
    <property type="evidence" value="ECO:0007669"/>
    <property type="project" value="UniProtKB-KW"/>
</dbReference>
<evidence type="ECO:0000256" key="9">
    <source>
        <dbReference type="ARBA" id="ARBA00049605"/>
    </source>
</evidence>
<dbReference type="PANTHER" id="PTHR30629">
    <property type="entry name" value="PROPHAGE INTEGRASE"/>
    <property type="match status" value="1"/>
</dbReference>